<gene>
    <name evidence="1" type="ORF">HARCEL1_08735</name>
</gene>
<accession>A0A2R4X1W4</accession>
<dbReference type="GeneID" id="36512588"/>
<sequence length="175" mass="20200">MGDSESSGPPPFDDPFQGEDVEQRIYGTILQTREPTTASAIADRVECGPKTARKYLDWFADLSVVTRYEGRPTTYERNDAYFEWRHVDRLASEHSIEALREHVRDLTDRIDAYERRYAAEGPEAVDAVGAAEDTDLTIDEVYRDLSEWATARKERERYERARRQRSRGSRDFATG</sequence>
<dbReference type="InterPro" id="IPR055766">
    <property type="entry name" value="DUF7342"/>
</dbReference>
<dbReference type="SUPFAM" id="SSF46785">
    <property type="entry name" value="Winged helix' DNA-binding domain"/>
    <property type="match status" value="1"/>
</dbReference>
<keyword evidence="2" id="KW-1185">Reference proteome</keyword>
<organism evidence="1 2">
    <name type="scientific">Halococcoides cellulosivorans</name>
    <dbReference type="NCBI Taxonomy" id="1679096"/>
    <lineage>
        <taxon>Archaea</taxon>
        <taxon>Methanobacteriati</taxon>
        <taxon>Methanobacteriota</taxon>
        <taxon>Stenosarchaea group</taxon>
        <taxon>Halobacteria</taxon>
        <taxon>Halobacteriales</taxon>
        <taxon>Haloarculaceae</taxon>
        <taxon>Halococcoides</taxon>
    </lineage>
</organism>
<dbReference type="KEGG" id="harc:HARCEL1_08735"/>
<evidence type="ECO:0000313" key="2">
    <source>
        <dbReference type="Proteomes" id="UP000244727"/>
    </source>
</evidence>
<dbReference type="EMBL" id="CP028858">
    <property type="protein sequence ID" value="AWB27789.1"/>
    <property type="molecule type" value="Genomic_DNA"/>
</dbReference>
<evidence type="ECO:0000313" key="1">
    <source>
        <dbReference type="EMBL" id="AWB27789.1"/>
    </source>
</evidence>
<dbReference type="Proteomes" id="UP000244727">
    <property type="component" value="Chromosome"/>
</dbReference>
<dbReference type="Pfam" id="PF24033">
    <property type="entry name" value="DUF7342"/>
    <property type="match status" value="1"/>
</dbReference>
<protein>
    <submittedName>
        <fullName evidence="1">Sugar-specific transcriptional regulator TrmB</fullName>
    </submittedName>
</protein>
<dbReference type="InterPro" id="IPR036390">
    <property type="entry name" value="WH_DNA-bd_sf"/>
</dbReference>
<name>A0A2R4X1W4_9EURY</name>
<reference evidence="1 2" key="1">
    <citation type="submission" date="2018-04" db="EMBL/GenBank/DDBJ databases">
        <title>Halococcoides cellulosivorans gen. nov., sp. nov., an extremely halophilic cellulose-utilizing haloarchaeon from hypersaline lakes.</title>
        <authorList>
            <person name="Sorokin D.Y."/>
            <person name="Toshchakov S.V."/>
            <person name="Samarov N.I."/>
            <person name="Korzhenkov A."/>
            <person name="Kublanov I.V."/>
        </authorList>
    </citation>
    <scope>NUCLEOTIDE SEQUENCE [LARGE SCALE GENOMIC DNA]</scope>
    <source>
        <strain evidence="1 2">HArcel1</strain>
    </source>
</reference>
<proteinExistence type="predicted"/>
<dbReference type="RefSeq" id="WP_108382479.1">
    <property type="nucleotide sequence ID" value="NZ_CP028858.1"/>
</dbReference>
<dbReference type="AlphaFoldDB" id="A0A2R4X1W4"/>